<evidence type="ECO:0000313" key="3">
    <source>
        <dbReference type="EMBL" id="CAL4794163.1"/>
    </source>
</evidence>
<keyword evidence="1" id="KW-0812">Transmembrane</keyword>
<dbReference type="EMBL" id="CAMXCT030003902">
    <property type="protein sequence ID" value="CAL4794163.1"/>
    <property type="molecule type" value="Genomic_DNA"/>
</dbReference>
<protein>
    <submittedName>
        <fullName evidence="2">Uncharacterized protein</fullName>
    </submittedName>
</protein>
<accession>A0A9P1GAD3</accession>
<reference evidence="2" key="1">
    <citation type="submission" date="2022-10" db="EMBL/GenBank/DDBJ databases">
        <authorList>
            <person name="Chen Y."/>
            <person name="Dougan E. K."/>
            <person name="Chan C."/>
            <person name="Rhodes N."/>
            <person name="Thang M."/>
        </authorList>
    </citation>
    <scope>NUCLEOTIDE SEQUENCE</scope>
</reference>
<name>A0A9P1GAD3_9DINO</name>
<evidence type="ECO:0000256" key="1">
    <source>
        <dbReference type="SAM" id="Phobius"/>
    </source>
</evidence>
<evidence type="ECO:0000313" key="2">
    <source>
        <dbReference type="EMBL" id="CAI4006851.1"/>
    </source>
</evidence>
<dbReference type="SUPFAM" id="SSF143456">
    <property type="entry name" value="VC0467-like"/>
    <property type="match status" value="1"/>
</dbReference>
<dbReference type="EMBL" id="CAMXCT010003902">
    <property type="protein sequence ID" value="CAI4006851.1"/>
    <property type="molecule type" value="Genomic_DNA"/>
</dbReference>
<sequence length="308" mass="34569">MALSNDVRTRRRLGHAGLILLAFFHCGRVWLSNIGRARAFRISRAAQPEDSTADGTDWDQELRRVTERLKQKELQEEGLSATKPLFRQSDEWTVERVELQDGVPPVGSVLMANPRSFLDKVTPVAAMRTGWMPSLESSRRDKARLPVVLITRRTADSLQGVLLGSWSGKLLGDMDAQYFMTRPLYIGGVNVSGLSMVHSYPEMPGSWELIDGLAASDDFNMACDWIENGPGSALRFKFFWNQVVWRMDEIDELAPEQGIWIPVTVSGDLLLREPDSSFEDPLWAQYALKAGGELKELGERFGLFPPDA</sequence>
<dbReference type="AlphaFoldDB" id="A0A9P1GAD3"/>
<reference evidence="3 4" key="2">
    <citation type="submission" date="2024-05" db="EMBL/GenBank/DDBJ databases">
        <authorList>
            <person name="Chen Y."/>
            <person name="Shah S."/>
            <person name="Dougan E. K."/>
            <person name="Thang M."/>
            <person name="Chan C."/>
        </authorList>
    </citation>
    <scope>NUCLEOTIDE SEQUENCE [LARGE SCALE GENOMIC DNA]</scope>
</reference>
<keyword evidence="1" id="KW-1133">Transmembrane helix</keyword>
<organism evidence="2">
    <name type="scientific">Cladocopium goreaui</name>
    <dbReference type="NCBI Taxonomy" id="2562237"/>
    <lineage>
        <taxon>Eukaryota</taxon>
        <taxon>Sar</taxon>
        <taxon>Alveolata</taxon>
        <taxon>Dinophyceae</taxon>
        <taxon>Suessiales</taxon>
        <taxon>Symbiodiniaceae</taxon>
        <taxon>Cladocopium</taxon>
    </lineage>
</organism>
<proteinExistence type="predicted"/>
<keyword evidence="1" id="KW-0472">Membrane</keyword>
<feature type="transmembrane region" description="Helical" evidence="1">
    <location>
        <begin position="12"/>
        <end position="31"/>
    </location>
</feature>
<dbReference type="Gene3D" id="3.40.1740.10">
    <property type="entry name" value="VC0467-like"/>
    <property type="match status" value="1"/>
</dbReference>
<gene>
    <name evidence="2" type="ORF">C1SCF055_LOCUS32451</name>
</gene>
<dbReference type="EMBL" id="CAMXCT020003902">
    <property type="protein sequence ID" value="CAL1160226.1"/>
    <property type="molecule type" value="Genomic_DNA"/>
</dbReference>
<comment type="caution">
    <text evidence="2">The sequence shown here is derived from an EMBL/GenBank/DDBJ whole genome shotgun (WGS) entry which is preliminary data.</text>
</comment>
<keyword evidence="4" id="KW-1185">Reference proteome</keyword>
<evidence type="ECO:0000313" key="4">
    <source>
        <dbReference type="Proteomes" id="UP001152797"/>
    </source>
</evidence>
<dbReference type="Proteomes" id="UP001152797">
    <property type="component" value="Unassembled WGS sequence"/>
</dbReference>
<dbReference type="OrthoDB" id="416549at2759"/>